<organism evidence="1 2">
    <name type="scientific">Ruminococcus flavefaciens</name>
    <dbReference type="NCBI Taxonomy" id="1265"/>
    <lineage>
        <taxon>Bacteria</taxon>
        <taxon>Bacillati</taxon>
        <taxon>Bacillota</taxon>
        <taxon>Clostridia</taxon>
        <taxon>Eubacteriales</taxon>
        <taxon>Oscillospiraceae</taxon>
        <taxon>Ruminococcus</taxon>
    </lineage>
</organism>
<accession>A0A1K1MYD5</accession>
<dbReference type="SUPFAM" id="SSF52540">
    <property type="entry name" value="P-loop containing nucleoside triphosphate hydrolases"/>
    <property type="match status" value="1"/>
</dbReference>
<dbReference type="RefSeq" id="WP_072299842.1">
    <property type="nucleotide sequence ID" value="NZ_FPIP01000003.1"/>
</dbReference>
<dbReference type="InterPro" id="IPR001646">
    <property type="entry name" value="5peptide_repeat"/>
</dbReference>
<dbReference type="SUPFAM" id="SSF141571">
    <property type="entry name" value="Pentapeptide repeat-like"/>
    <property type="match status" value="1"/>
</dbReference>
<dbReference type="EMBL" id="FPIP01000003">
    <property type="protein sequence ID" value="SFW28184.1"/>
    <property type="molecule type" value="Genomic_DNA"/>
</dbReference>
<dbReference type="Proteomes" id="UP000183461">
    <property type="component" value="Unassembled WGS sequence"/>
</dbReference>
<dbReference type="PANTHER" id="PTHR14136:SF17">
    <property type="entry name" value="BTB_POZ DOMAIN-CONTAINING PROTEIN KCTD9"/>
    <property type="match status" value="1"/>
</dbReference>
<dbReference type="Pfam" id="PF13599">
    <property type="entry name" value="Pentapeptide_4"/>
    <property type="match status" value="1"/>
</dbReference>
<gene>
    <name evidence="1" type="ORF">SAMN02910280_1515</name>
</gene>
<evidence type="ECO:0000313" key="2">
    <source>
        <dbReference type="Proteomes" id="UP000183461"/>
    </source>
</evidence>
<dbReference type="Gene3D" id="2.160.20.80">
    <property type="entry name" value="E3 ubiquitin-protein ligase SopA"/>
    <property type="match status" value="1"/>
</dbReference>
<evidence type="ECO:0000313" key="1">
    <source>
        <dbReference type="EMBL" id="SFW28184.1"/>
    </source>
</evidence>
<sequence>MKRYTCKCGSMHFKKDGEKIVCNNCGKDVSESEEYGFFSTSDSKVKKFFCKLGLDIGAEAAAVGASTLVTIIAPWSLPFTLTAMGVIVKNGSDALSDKITGSLFSEGSYGKKTADILRDELKNMLRKGKKDDSEYCSFARYHSYCSLHYSDVISYLLENDKNTDIYSDEAITAIISDKFGYPGRDDPAILENIRISAKELRSNFEDKILEDKSIGIRWLIEKNQRNHDKKLDRIIELLMSDKNDDIPDDETSEYIDNYSRPLFLEEGRNITLGKIYLEAMDKKSNQNAMEAINDWYRSNEKMLFVFGAAGIGKTSLVTKIISDVYGISGEENILGLTKEEIHPIILRDHVCEIAEKAKKDAYSALKIIQDIIDIPIANLKGHLIVLDGLDELYVLSKDFKCSEFIKKLQKDLNANNIKVLITLRPIKEIDDMKGLNRINLYWTKTQISEWCDNFSDLTTDTTEKKWCKSFKATYSEMIEKAPNDKRLEMFSLPIILYLACKSNTIISDNNSIGEFYDKVFRSIIERKHISMQKSNSVFDGVDHERLIKLINWQYTKELAYQMYLTDKLTLTNCDSKGKDRIEFAKNRTISELNRHGEDIPTDYKIDDDLYLAVSHFANKKGEEKGIEFVHKTVYEYFAAVKLYEDYFSMINKERFTDTESEKNLKEIWGNIIEAFRYKGIGNETAVFDYLNEMTRSAYNGTESEEAGFDFELFKNFYIQGMEQDILSKIGISEAAEEYNVENLTVNNQLVCAYRNLTWFLTGHGYKNQEQKNKCMINKDLIGDLGMDHRVNCSGWFLKYADLRNTCLIGSVFKSAELNHARLNCAILSDCSFDKADLTEAHLENVTLIATSLYLAKMKGVKLNNADLRGAFLKRAKLPDAILNDTWFDLANFREANLQNATIDNAVFNKVNFSNANLRGTKLEKNILKDAEYCLDPCYATIFPQGFEPQKHGMIEVDINGQPVKGSNTDDSE</sequence>
<dbReference type="AlphaFoldDB" id="A0A1K1MYD5"/>
<dbReference type="PANTHER" id="PTHR14136">
    <property type="entry name" value="BTB_POZ DOMAIN-CONTAINING PROTEIN KCTD9"/>
    <property type="match status" value="1"/>
</dbReference>
<name>A0A1K1MYD5_RUMFL</name>
<dbReference type="InterPro" id="IPR051082">
    <property type="entry name" value="Pentapeptide-BTB/POZ_domain"/>
</dbReference>
<reference evidence="1 2" key="1">
    <citation type="submission" date="2016-11" db="EMBL/GenBank/DDBJ databases">
        <authorList>
            <person name="Jaros S."/>
            <person name="Januszkiewicz K."/>
            <person name="Wedrychowicz H."/>
        </authorList>
    </citation>
    <scope>NUCLEOTIDE SEQUENCE [LARGE SCALE GENOMIC DNA]</scope>
    <source>
        <strain evidence="1 2">YL228</strain>
    </source>
</reference>
<dbReference type="InterPro" id="IPR027417">
    <property type="entry name" value="P-loop_NTPase"/>
</dbReference>
<protein>
    <submittedName>
        <fullName evidence="1">Uncharacterized protein YjbI, contains pentapeptide repeats</fullName>
    </submittedName>
</protein>
<proteinExistence type="predicted"/>
<dbReference type="Gene3D" id="3.40.50.300">
    <property type="entry name" value="P-loop containing nucleotide triphosphate hydrolases"/>
    <property type="match status" value="1"/>
</dbReference>
<dbReference type="Pfam" id="PF00805">
    <property type="entry name" value="Pentapeptide"/>
    <property type="match status" value="1"/>
</dbReference>